<dbReference type="InterPro" id="IPR001453">
    <property type="entry name" value="MoaB/Mog_dom"/>
</dbReference>
<comment type="pathway">
    <text evidence="2 6">Cofactor biosynthesis; molybdopterin biosynthesis.</text>
</comment>
<keyword evidence="4 6" id="KW-0501">Molybdenum cofactor biosynthesis</keyword>
<dbReference type="SUPFAM" id="SSF63882">
    <property type="entry name" value="MoeA N-terminal region -like"/>
    <property type="match status" value="1"/>
</dbReference>
<dbReference type="CDD" id="cd00887">
    <property type="entry name" value="MoeA"/>
    <property type="match status" value="1"/>
</dbReference>
<comment type="catalytic activity">
    <reaction evidence="5">
        <text>adenylyl-molybdopterin + molybdate = Mo-molybdopterin + AMP + H(+)</text>
        <dbReference type="Rhea" id="RHEA:35047"/>
        <dbReference type="ChEBI" id="CHEBI:15378"/>
        <dbReference type="ChEBI" id="CHEBI:36264"/>
        <dbReference type="ChEBI" id="CHEBI:62727"/>
        <dbReference type="ChEBI" id="CHEBI:71302"/>
        <dbReference type="ChEBI" id="CHEBI:456215"/>
        <dbReference type="EC" id="2.10.1.1"/>
    </reaction>
</comment>
<evidence type="ECO:0000256" key="1">
    <source>
        <dbReference type="ARBA" id="ARBA00002901"/>
    </source>
</evidence>
<dbReference type="Proteomes" id="UP000241167">
    <property type="component" value="Unassembled WGS sequence"/>
</dbReference>
<name>A0A2P7QHB3_9SPHN</name>
<dbReference type="Pfam" id="PF03454">
    <property type="entry name" value="MoeA_C"/>
    <property type="match status" value="1"/>
</dbReference>
<keyword evidence="6" id="KW-0479">Metal-binding</keyword>
<dbReference type="EC" id="2.10.1.1" evidence="6"/>
<evidence type="ECO:0000259" key="7">
    <source>
        <dbReference type="SMART" id="SM00852"/>
    </source>
</evidence>
<comment type="caution">
    <text evidence="8">The sequence shown here is derived from an EMBL/GenBank/DDBJ whole genome shotgun (WGS) entry which is preliminary data.</text>
</comment>
<comment type="cofactor">
    <cofactor evidence="6">
        <name>Mg(2+)</name>
        <dbReference type="ChEBI" id="CHEBI:18420"/>
    </cofactor>
</comment>
<dbReference type="Gene3D" id="3.40.980.10">
    <property type="entry name" value="MoaB/Mog-like domain"/>
    <property type="match status" value="1"/>
</dbReference>
<keyword evidence="6" id="KW-0500">Molybdenum</keyword>
<evidence type="ECO:0000256" key="6">
    <source>
        <dbReference type="RuleBase" id="RU365090"/>
    </source>
</evidence>
<protein>
    <recommendedName>
        <fullName evidence="6">Molybdopterin molybdenumtransferase</fullName>
        <ecNumber evidence="6">2.10.1.1</ecNumber>
    </recommendedName>
</protein>
<dbReference type="GO" id="GO:0005829">
    <property type="term" value="C:cytosol"/>
    <property type="evidence" value="ECO:0007669"/>
    <property type="project" value="TreeGrafter"/>
</dbReference>
<evidence type="ECO:0000256" key="3">
    <source>
        <dbReference type="ARBA" id="ARBA00010763"/>
    </source>
</evidence>
<dbReference type="SUPFAM" id="SSF53218">
    <property type="entry name" value="Molybdenum cofactor biosynthesis proteins"/>
    <property type="match status" value="1"/>
</dbReference>
<dbReference type="GO" id="GO:0006777">
    <property type="term" value="P:Mo-molybdopterin cofactor biosynthetic process"/>
    <property type="evidence" value="ECO:0007669"/>
    <property type="project" value="UniProtKB-UniRule"/>
</dbReference>
<dbReference type="InterPro" id="IPR036425">
    <property type="entry name" value="MoaB/Mog-like_dom_sf"/>
</dbReference>
<dbReference type="OrthoDB" id="9804758at2"/>
<evidence type="ECO:0000256" key="4">
    <source>
        <dbReference type="ARBA" id="ARBA00023150"/>
    </source>
</evidence>
<proteinExistence type="inferred from homology"/>
<dbReference type="RefSeq" id="WP_106515355.1">
    <property type="nucleotide sequence ID" value="NZ_PXYI01000009.1"/>
</dbReference>
<organism evidence="8 9">
    <name type="scientific">Allosphingosinicella deserti</name>
    <dbReference type="NCBI Taxonomy" id="2116704"/>
    <lineage>
        <taxon>Bacteria</taxon>
        <taxon>Pseudomonadati</taxon>
        <taxon>Pseudomonadota</taxon>
        <taxon>Alphaproteobacteria</taxon>
        <taxon>Sphingomonadales</taxon>
        <taxon>Sphingomonadaceae</taxon>
        <taxon>Allosphingosinicella</taxon>
    </lineage>
</organism>
<feature type="domain" description="MoaB/Mog" evidence="7">
    <location>
        <begin position="174"/>
        <end position="311"/>
    </location>
</feature>
<dbReference type="UniPathway" id="UPA00344"/>
<dbReference type="SUPFAM" id="SSF63867">
    <property type="entry name" value="MoeA C-terminal domain-like"/>
    <property type="match status" value="1"/>
</dbReference>
<dbReference type="PANTHER" id="PTHR10192">
    <property type="entry name" value="MOLYBDOPTERIN BIOSYNTHESIS PROTEIN"/>
    <property type="match status" value="1"/>
</dbReference>
<dbReference type="InterPro" id="IPR005111">
    <property type="entry name" value="MoeA_C_domain_IV"/>
</dbReference>
<dbReference type="SMART" id="SM00852">
    <property type="entry name" value="MoCF_biosynth"/>
    <property type="match status" value="1"/>
</dbReference>
<evidence type="ECO:0000313" key="8">
    <source>
        <dbReference type="EMBL" id="PSJ37364.1"/>
    </source>
</evidence>
<sequence length="392" mass="41125">MISFDEAVAIVAGAARPLGRERIALDDAAGRVLAAPVVARIDGPRFDVSTMDGYAVRDGELGQLPRCLRVIGEAFPGAPFGSPLEPGTCVRIFTGAALPAGADRVVMQEIVERDGDEALFATPPGSLFVRRRASDFAIDDVLVGAGRRLDARSLIAAAAADVDGVEVFRRPRLLIVGTGDELVAPGQAAETAAAIPESISVGLAAMAVEAGADVIGRQMLADDLPAMQAAMAEWSPRVDVIVVTGGASVGARDFAKQMFGEIELLFSKVAIKPGKPVWLGRVGERLIVGLPGNPTSALVTARLLLRPLLDGLGGRDSLASLAWRRAILGTPMEQGGDRETFWRARHVDGTVMLEANQDSGAQKTLAEADLLVRQRVGQAALEPGSEVDVLDF</sequence>
<keyword evidence="6" id="KW-0460">Magnesium</keyword>
<dbReference type="GO" id="GO:0046872">
    <property type="term" value="F:metal ion binding"/>
    <property type="evidence" value="ECO:0007669"/>
    <property type="project" value="UniProtKB-UniRule"/>
</dbReference>
<dbReference type="GO" id="GO:0061599">
    <property type="term" value="F:molybdopterin molybdotransferase activity"/>
    <property type="evidence" value="ECO:0007669"/>
    <property type="project" value="UniProtKB-UniRule"/>
</dbReference>
<dbReference type="InterPro" id="IPR005110">
    <property type="entry name" value="MoeA_linker/N"/>
</dbReference>
<evidence type="ECO:0000313" key="9">
    <source>
        <dbReference type="Proteomes" id="UP000241167"/>
    </source>
</evidence>
<dbReference type="InterPro" id="IPR036135">
    <property type="entry name" value="MoeA_linker/N_sf"/>
</dbReference>
<dbReference type="Gene3D" id="2.170.190.11">
    <property type="entry name" value="Molybdopterin biosynthesis moea protein, domain 3"/>
    <property type="match status" value="1"/>
</dbReference>
<dbReference type="AlphaFoldDB" id="A0A2P7QHB3"/>
<keyword evidence="9" id="KW-1185">Reference proteome</keyword>
<dbReference type="InterPro" id="IPR038987">
    <property type="entry name" value="MoeA-like"/>
</dbReference>
<comment type="function">
    <text evidence="1 6">Catalyzes the insertion of molybdate into adenylated molybdopterin with the concomitant release of AMP.</text>
</comment>
<keyword evidence="6 8" id="KW-0808">Transferase</keyword>
<dbReference type="PANTHER" id="PTHR10192:SF5">
    <property type="entry name" value="GEPHYRIN"/>
    <property type="match status" value="1"/>
</dbReference>
<gene>
    <name evidence="8" type="ORF">C7I55_22880</name>
</gene>
<dbReference type="EMBL" id="PXYI01000009">
    <property type="protein sequence ID" value="PSJ37364.1"/>
    <property type="molecule type" value="Genomic_DNA"/>
</dbReference>
<dbReference type="Pfam" id="PF03453">
    <property type="entry name" value="MoeA_N"/>
    <property type="match status" value="1"/>
</dbReference>
<dbReference type="Gene3D" id="3.90.105.10">
    <property type="entry name" value="Molybdopterin biosynthesis moea protein, domain 2"/>
    <property type="match status" value="1"/>
</dbReference>
<reference evidence="8 9" key="1">
    <citation type="submission" date="2018-03" db="EMBL/GenBank/DDBJ databases">
        <title>The draft genome of Sphingosinicella sp. GL-C-18.</title>
        <authorList>
            <person name="Liu L."/>
            <person name="Li L."/>
            <person name="Liang L."/>
            <person name="Zhang X."/>
            <person name="Wang T."/>
        </authorList>
    </citation>
    <scope>NUCLEOTIDE SEQUENCE [LARGE SCALE GENOMIC DNA]</scope>
    <source>
        <strain evidence="8 9">GL-C-18</strain>
    </source>
</reference>
<evidence type="ECO:0000256" key="5">
    <source>
        <dbReference type="ARBA" id="ARBA00047317"/>
    </source>
</evidence>
<accession>A0A2P7QHB3</accession>
<dbReference type="Gene3D" id="2.40.340.10">
    <property type="entry name" value="MoeA, C-terminal, domain IV"/>
    <property type="match status" value="1"/>
</dbReference>
<evidence type="ECO:0000256" key="2">
    <source>
        <dbReference type="ARBA" id="ARBA00005046"/>
    </source>
</evidence>
<comment type="similarity">
    <text evidence="3 6">Belongs to the MoeA family.</text>
</comment>
<dbReference type="Pfam" id="PF00994">
    <property type="entry name" value="MoCF_biosynth"/>
    <property type="match status" value="1"/>
</dbReference>
<dbReference type="InterPro" id="IPR036688">
    <property type="entry name" value="MoeA_C_domain_IV_sf"/>
</dbReference>